<evidence type="ECO:0000313" key="1">
    <source>
        <dbReference type="EMBL" id="CAZ98357.1"/>
    </source>
</evidence>
<gene>
    <name evidence="1" type="ordered locus">zobellia_4222</name>
</gene>
<reference evidence="2" key="1">
    <citation type="submission" date="2009-07" db="EMBL/GenBank/DDBJ databases">
        <title>Complete genome sequence of Zobellia galactanivorans Dsij.</title>
        <authorList>
            <consortium name="Genoscope - CEA"/>
        </authorList>
    </citation>
    <scope>NUCLEOTIDE SEQUENCE [LARGE SCALE GENOMIC DNA]</scope>
    <source>
        <strain evidence="2">DSM 12802 / CCUG 47099 / CIP 106680 / NCIMB 13871 / Dsij</strain>
    </source>
</reference>
<dbReference type="STRING" id="63186.ZOBELLIA_4222"/>
<dbReference type="OrthoDB" id="1036397at2"/>
<dbReference type="KEGG" id="zga:ZOBELLIA_4222"/>
<name>G0L333_ZOBGA</name>
<dbReference type="RefSeq" id="WP_013995545.1">
    <property type="nucleotide sequence ID" value="NC_015844.1"/>
</dbReference>
<evidence type="ECO:0000313" key="2">
    <source>
        <dbReference type="Proteomes" id="UP000008898"/>
    </source>
</evidence>
<protein>
    <submittedName>
        <fullName evidence="1">Uncharacterized protein</fullName>
    </submittedName>
</protein>
<keyword evidence="2" id="KW-1185">Reference proteome</keyword>
<reference evidence="1 2" key="2">
    <citation type="journal article" date="2012" name="Environ. Microbiol.">
        <title>Characterization of the first alginolytic operons in a marine bacterium: from their emergence in marine Flavobacteriia to their independent transfers to marine Proteobacteria and human gut Bacteroides.</title>
        <authorList>
            <person name="Thomas F."/>
            <person name="Barbeyron T."/>
            <person name="Tonon T."/>
            <person name="Genicot S."/>
            <person name="Czjzek M."/>
            <person name="Michel G."/>
        </authorList>
    </citation>
    <scope>NUCLEOTIDE SEQUENCE [LARGE SCALE GENOMIC DNA]</scope>
    <source>
        <strain evidence="2">DSM 12802 / CCUG 47099 / CIP 106680 / NCIMB 13871 / Dsij</strain>
    </source>
</reference>
<dbReference type="EMBL" id="FP476056">
    <property type="protein sequence ID" value="CAZ98357.1"/>
    <property type="molecule type" value="Genomic_DNA"/>
</dbReference>
<organism evidence="1 2">
    <name type="scientific">Zobellia galactanivorans (strain DSM 12802 / CCUG 47099 / CIP 106680 / NCIMB 13871 / Dsij)</name>
    <dbReference type="NCBI Taxonomy" id="63186"/>
    <lineage>
        <taxon>Bacteria</taxon>
        <taxon>Pseudomonadati</taxon>
        <taxon>Bacteroidota</taxon>
        <taxon>Flavobacteriia</taxon>
        <taxon>Flavobacteriales</taxon>
        <taxon>Flavobacteriaceae</taxon>
        <taxon>Zobellia</taxon>
    </lineage>
</organism>
<sequence>MVEVLITNIEKISKAKRMVKLLEKEFDQLKIDYDMNETKLAYPCGHTILRIEGRHIYTKEIISTIEREGILCELIKDEICR</sequence>
<dbReference type="HOGENOM" id="CLU_134973_7_0_10"/>
<dbReference type="Proteomes" id="UP000008898">
    <property type="component" value="Chromosome"/>
</dbReference>
<proteinExistence type="predicted"/>
<accession>G0L333</accession>
<dbReference type="AlphaFoldDB" id="G0L333"/>